<feature type="transmembrane region" description="Helical" evidence="10">
    <location>
        <begin position="109"/>
        <end position="128"/>
    </location>
</feature>
<feature type="transmembrane region" description="Helical" evidence="10">
    <location>
        <begin position="382"/>
        <end position="403"/>
    </location>
</feature>
<comment type="subcellular location">
    <subcellularLocation>
        <location evidence="1">Membrane</location>
        <topology evidence="1">Multi-pass membrane protein</topology>
    </subcellularLocation>
</comment>
<feature type="transmembrane region" description="Helical" evidence="10">
    <location>
        <begin position="564"/>
        <end position="584"/>
    </location>
</feature>
<dbReference type="PROSITE" id="PS50893">
    <property type="entry name" value="ABC_TRANSPORTER_2"/>
    <property type="match status" value="2"/>
</dbReference>
<reference evidence="13" key="1">
    <citation type="submission" date="2023-03" db="EMBL/GenBank/DDBJ databases">
        <title>Massive genome expansion in bonnet fungi (Mycena s.s.) driven by repeated elements and novel gene families across ecological guilds.</title>
        <authorList>
            <consortium name="Lawrence Berkeley National Laboratory"/>
            <person name="Harder C.B."/>
            <person name="Miyauchi S."/>
            <person name="Viragh M."/>
            <person name="Kuo A."/>
            <person name="Thoen E."/>
            <person name="Andreopoulos B."/>
            <person name="Lu D."/>
            <person name="Skrede I."/>
            <person name="Drula E."/>
            <person name="Henrissat B."/>
            <person name="Morin E."/>
            <person name="Kohler A."/>
            <person name="Barry K."/>
            <person name="LaButti K."/>
            <person name="Morin E."/>
            <person name="Salamov A."/>
            <person name="Lipzen A."/>
            <person name="Mereny Z."/>
            <person name="Hegedus B."/>
            <person name="Baldrian P."/>
            <person name="Stursova M."/>
            <person name="Weitz H."/>
            <person name="Taylor A."/>
            <person name="Grigoriev I.V."/>
            <person name="Nagy L.G."/>
            <person name="Martin F."/>
            <person name="Kauserud H."/>
        </authorList>
    </citation>
    <scope>NUCLEOTIDE SEQUENCE</scope>
    <source>
        <strain evidence="13">CBHHK002</strain>
    </source>
</reference>
<dbReference type="PROSITE" id="PS50929">
    <property type="entry name" value="ABC_TM1F"/>
    <property type="match status" value="2"/>
</dbReference>
<feature type="compositionally biased region" description="Low complexity" evidence="9">
    <location>
        <begin position="481"/>
        <end position="493"/>
    </location>
</feature>
<feature type="domain" description="ABC transmembrane type-1" evidence="12">
    <location>
        <begin position="349"/>
        <end position="706"/>
    </location>
</feature>
<evidence type="ECO:0000259" key="11">
    <source>
        <dbReference type="PROSITE" id="PS50893"/>
    </source>
</evidence>
<dbReference type="PANTHER" id="PTHR24223:SF356">
    <property type="entry name" value="ATP-BINDING CASSETTE TRANSPORTER ABC4"/>
    <property type="match status" value="1"/>
</dbReference>
<evidence type="ECO:0000256" key="7">
    <source>
        <dbReference type="ARBA" id="ARBA00022989"/>
    </source>
</evidence>
<feature type="transmembrane region" description="Helical" evidence="10">
    <location>
        <begin position="341"/>
        <end position="362"/>
    </location>
</feature>
<comment type="caution">
    <text evidence="13">The sequence shown here is derived from an EMBL/GenBank/DDBJ whole genome shotgun (WGS) entry which is preliminary data.</text>
</comment>
<dbReference type="InterPro" id="IPR003439">
    <property type="entry name" value="ABC_transporter-like_ATP-bd"/>
</dbReference>
<feature type="transmembrane region" description="Helical" evidence="10">
    <location>
        <begin position="537"/>
        <end position="558"/>
    </location>
</feature>
<dbReference type="SMART" id="SM00382">
    <property type="entry name" value="AAA"/>
    <property type="match status" value="2"/>
</dbReference>
<keyword evidence="5" id="KW-0547">Nucleotide-binding</keyword>
<keyword evidence="7 10" id="KW-1133">Transmembrane helix</keyword>
<sequence>MSYFWTQSPFTVDHVSVAPLVSLFTAKSHTIWQDTLIVPSIAAGVSIVLLLVHLFLASVWGRKLRAFVFKTSEPEITDPPSAVQPVGLVAEVKEHVAQHGGGVIFTFKLVRLVACLSLLGLSITSLAITEAQKSESSIFGKWGKKHPKKKHDKSAISVTEWLQLALCMTFFYASILAIATVAAKRRWSQVVVKHLNTVLLVTLIIYGYRDLFPVITYHRVPLDISEGWILWGKVIALVTGAAVVPLFIPRQYIPVDPKNPMPVPNPEQTASIISTLLYFFLDPIVFLGYRLPHLTHDQLPPLADYDASANLKAKNFKHLEVSVSNKRHLFFGLLWTFRIEYLSMAATIILMASSNFAAPIGINRLLDYLEHPGEDPAVKPWFWIIWLFVGPMVGSISFQWYIFMATRTLVRCEAIVTQLVFEHALRIRVKAETAEKKSSSSGTSTPADSEAPSPIDQEDSGDETLNSADADALSRDETLQASSSSIKSTTSSKAKGKGKDAKEEPADEDSSDSSNLVGKITNLVTTDLGNIVDSRDFLFLFLLIPLEIILCVVFLYQVLGWSSFVGMGVMVLLFPLPGYVAKMVQTVQQQRLKKTDARVQAVTETMNVLRMIKLFGWEKQMNERVAEKREEELNWLWKRQLLDLLNGTLNFFIPVVTMVTTYATYVSTVVMKQNLTASKVFSSMSVFDMLRNQLHFIFWALSQAITGKVSLDRVNEFLHKTELLDVFAEKADTAELFVPADAAANEKIGFRDATFAWSSEKTDGTLTPSRRKFMLKIEDEVLFQPGCINLVVGPTGSGKTSLLMALLGEMHFVPSGPTSWYNLPRAKGVSYAAQESWVQNETIKENILFGAEFDEVRYKKVLHQCALERDLELFEAGDSTEVGEKGLTLSGGQKARITLARAIYANTEIILLDDVLAALDVHTAKWIVDKCLRGDLIKGRTVILVTHNVAMAKPVANYVVSMGVDGHIHSHGSIAEALATDEILAEELSKDQEVLDKKTDEIDAPPAGEKKPDGKLIVAEEVEEGHVSWDSLKLYFKALGGNHTLLFFTFFLAGLGLTELSNAIQTWFLGYWAGQYSQHDASEVDVFYYLGVFSVLMLIGLILYAVSFIFYTMGVFRASKSIHKQLVESVLGTTLRWLDVTPTSRVIARCTVDIRTVDGSISQGLWGLLEMSMSMLVKFGAVILFTPLFFIPGVFVGLLGGWCGQIYIAAQLSVKREMSNAKAPVLGHFGAAIAGLTSIRAYGAQNPIIKISLDRIDKYTRTARTFYNLNRWVCIRIDVLGGLFSASLAYYLVYLQSYNPSNVGFSLNMAIGFSGMILWWVRVLNDFEIQGNSLERIRGYIDIEQEPKPTTAGIPPAYWPASGKLSVERLSAKYSTDGPKVLHDVSFEIQSGERVGVVGRTGSGKSSLTLALLRCIFTDGNVYYDGVPTSSLNLDALRSNITIIPQIPELLTGSLRKNLDLFEQYDDATLNSALRAAGLFALQNEMDEGKITLDSEISAGGSNLSVGQRQILALARAIVRGSKLLILDEATSAIDYKTDTVIQNSLRTELPKDTTLLTVAHRLQTIMDADKIMVLDAGRIVEFDTPKELLKNKHGKLRALVDESGDKHALYKMAGA</sequence>
<dbReference type="Pfam" id="PF00664">
    <property type="entry name" value="ABC_membrane"/>
    <property type="match status" value="2"/>
</dbReference>
<dbReference type="InterPro" id="IPR017871">
    <property type="entry name" value="ABC_transporter-like_CS"/>
</dbReference>
<feature type="transmembrane region" description="Helical" evidence="10">
    <location>
        <begin position="1045"/>
        <end position="1068"/>
    </location>
</feature>
<keyword evidence="8 10" id="KW-0472">Membrane</keyword>
<keyword evidence="6" id="KW-0067">ATP-binding</keyword>
<dbReference type="EMBL" id="JARIHO010000008">
    <property type="protein sequence ID" value="KAJ7356968.1"/>
    <property type="molecule type" value="Genomic_DNA"/>
</dbReference>
<feature type="domain" description="ABC transporter" evidence="11">
    <location>
        <begin position="748"/>
        <end position="996"/>
    </location>
</feature>
<gene>
    <name evidence="13" type="ORF">DFH08DRAFT_1076024</name>
</gene>
<evidence type="ECO:0000256" key="3">
    <source>
        <dbReference type="ARBA" id="ARBA00022692"/>
    </source>
</evidence>
<evidence type="ECO:0000256" key="5">
    <source>
        <dbReference type="ARBA" id="ARBA00022741"/>
    </source>
</evidence>
<evidence type="ECO:0000256" key="9">
    <source>
        <dbReference type="SAM" id="MobiDB-lite"/>
    </source>
</evidence>
<feature type="domain" description="ABC transmembrane type-1" evidence="12">
    <location>
        <begin position="1052"/>
        <end position="1328"/>
    </location>
</feature>
<dbReference type="Gene3D" id="1.20.1560.10">
    <property type="entry name" value="ABC transporter type 1, transmembrane domain"/>
    <property type="match status" value="2"/>
</dbReference>
<dbReference type="PANTHER" id="PTHR24223">
    <property type="entry name" value="ATP-BINDING CASSETTE SUB-FAMILY C"/>
    <property type="match status" value="1"/>
</dbReference>
<dbReference type="SUPFAM" id="SSF90123">
    <property type="entry name" value="ABC transporter transmembrane region"/>
    <property type="match status" value="2"/>
</dbReference>
<dbReference type="InterPro" id="IPR027417">
    <property type="entry name" value="P-loop_NTPase"/>
</dbReference>
<dbReference type="PROSITE" id="PS00211">
    <property type="entry name" value="ABC_TRANSPORTER_1"/>
    <property type="match status" value="1"/>
</dbReference>
<feature type="transmembrane region" description="Helical" evidence="10">
    <location>
        <begin position="36"/>
        <end position="60"/>
    </location>
</feature>
<evidence type="ECO:0000256" key="1">
    <source>
        <dbReference type="ARBA" id="ARBA00004141"/>
    </source>
</evidence>
<keyword evidence="2" id="KW-0813">Transport</keyword>
<dbReference type="Gene3D" id="3.40.50.300">
    <property type="entry name" value="P-loop containing nucleotide triphosphate hydrolases"/>
    <property type="match status" value="2"/>
</dbReference>
<dbReference type="FunFam" id="3.40.50.300:FF:000838">
    <property type="entry name" value="ABC multidrug transporter (Eurofung)"/>
    <property type="match status" value="1"/>
</dbReference>
<keyword evidence="4" id="KW-0677">Repeat</keyword>
<dbReference type="GO" id="GO:0140359">
    <property type="term" value="F:ABC-type transporter activity"/>
    <property type="evidence" value="ECO:0007669"/>
    <property type="project" value="InterPro"/>
</dbReference>
<feature type="transmembrane region" description="Helical" evidence="10">
    <location>
        <begin position="228"/>
        <end position="248"/>
    </location>
</feature>
<dbReference type="InterPro" id="IPR003593">
    <property type="entry name" value="AAA+_ATPase"/>
</dbReference>
<organism evidence="13 14">
    <name type="scientific">Mycena albidolilacea</name>
    <dbReference type="NCBI Taxonomy" id="1033008"/>
    <lineage>
        <taxon>Eukaryota</taxon>
        <taxon>Fungi</taxon>
        <taxon>Dikarya</taxon>
        <taxon>Basidiomycota</taxon>
        <taxon>Agaricomycotina</taxon>
        <taxon>Agaricomycetes</taxon>
        <taxon>Agaricomycetidae</taxon>
        <taxon>Agaricales</taxon>
        <taxon>Marasmiineae</taxon>
        <taxon>Mycenaceae</taxon>
        <taxon>Mycena</taxon>
    </lineage>
</organism>
<keyword evidence="13" id="KW-0378">Hydrolase</keyword>
<evidence type="ECO:0000256" key="6">
    <source>
        <dbReference type="ARBA" id="ARBA00022840"/>
    </source>
</evidence>
<evidence type="ECO:0000313" key="13">
    <source>
        <dbReference type="EMBL" id="KAJ7356968.1"/>
    </source>
</evidence>
<protein>
    <submittedName>
        <fullName evidence="13">P-loop containing nucleoside triphosphate hydrolase protein</fullName>
    </submittedName>
</protein>
<keyword evidence="3 10" id="KW-0812">Transmembrane</keyword>
<evidence type="ECO:0000256" key="2">
    <source>
        <dbReference type="ARBA" id="ARBA00022448"/>
    </source>
</evidence>
<name>A0AAD7AF20_9AGAR</name>
<dbReference type="InterPro" id="IPR036640">
    <property type="entry name" value="ABC1_TM_sf"/>
</dbReference>
<dbReference type="GO" id="GO:0005524">
    <property type="term" value="F:ATP binding"/>
    <property type="evidence" value="ECO:0007669"/>
    <property type="project" value="UniProtKB-KW"/>
</dbReference>
<feature type="transmembrane region" description="Helical" evidence="10">
    <location>
        <begin position="1273"/>
        <end position="1293"/>
    </location>
</feature>
<dbReference type="GO" id="GO:0016887">
    <property type="term" value="F:ATP hydrolysis activity"/>
    <property type="evidence" value="ECO:0007669"/>
    <property type="project" value="InterPro"/>
</dbReference>
<dbReference type="InterPro" id="IPR050173">
    <property type="entry name" value="ABC_transporter_C-like"/>
</dbReference>
<dbReference type="SUPFAM" id="SSF52540">
    <property type="entry name" value="P-loop containing nucleoside triphosphate hydrolases"/>
    <property type="match status" value="2"/>
</dbReference>
<evidence type="ECO:0000259" key="12">
    <source>
        <dbReference type="PROSITE" id="PS50929"/>
    </source>
</evidence>
<feature type="transmembrane region" description="Helical" evidence="10">
    <location>
        <begin position="1190"/>
        <end position="1210"/>
    </location>
</feature>
<feature type="region of interest" description="Disordered" evidence="9">
    <location>
        <begin position="435"/>
        <end position="514"/>
    </location>
</feature>
<dbReference type="CDD" id="cd03244">
    <property type="entry name" value="ABCC_MRP_domain2"/>
    <property type="match status" value="1"/>
</dbReference>
<dbReference type="CDD" id="cd18604">
    <property type="entry name" value="ABC_6TM_VMR1_D2_like"/>
    <property type="match status" value="1"/>
</dbReference>
<feature type="transmembrane region" description="Helical" evidence="10">
    <location>
        <begin position="1088"/>
        <end position="1111"/>
    </location>
</feature>
<feature type="transmembrane region" description="Helical" evidence="10">
    <location>
        <begin position="190"/>
        <end position="208"/>
    </location>
</feature>
<evidence type="ECO:0000313" key="14">
    <source>
        <dbReference type="Proteomes" id="UP001218218"/>
    </source>
</evidence>
<feature type="transmembrane region" description="Helical" evidence="10">
    <location>
        <begin position="1305"/>
        <end position="1324"/>
    </location>
</feature>
<feature type="compositionally biased region" description="Low complexity" evidence="9">
    <location>
        <begin position="439"/>
        <end position="450"/>
    </location>
</feature>
<keyword evidence="14" id="KW-1185">Reference proteome</keyword>
<feature type="domain" description="ABC transporter" evidence="11">
    <location>
        <begin position="1365"/>
        <end position="1602"/>
    </location>
</feature>
<evidence type="ECO:0000256" key="4">
    <source>
        <dbReference type="ARBA" id="ARBA00022737"/>
    </source>
</evidence>
<accession>A0AAD7AF20</accession>
<dbReference type="CDD" id="cd03250">
    <property type="entry name" value="ABCC_MRP_domain1"/>
    <property type="match status" value="1"/>
</dbReference>
<dbReference type="FunFam" id="1.20.1560.10:FF:000013">
    <property type="entry name" value="ABC transporter C family member 2"/>
    <property type="match status" value="1"/>
</dbReference>
<feature type="transmembrane region" description="Helical" evidence="10">
    <location>
        <begin position="161"/>
        <end position="183"/>
    </location>
</feature>
<dbReference type="GO" id="GO:0016020">
    <property type="term" value="C:membrane"/>
    <property type="evidence" value="ECO:0007669"/>
    <property type="project" value="UniProtKB-SubCell"/>
</dbReference>
<proteinExistence type="predicted"/>
<dbReference type="Pfam" id="PF00005">
    <property type="entry name" value="ABC_tran"/>
    <property type="match status" value="2"/>
</dbReference>
<dbReference type="InterPro" id="IPR011527">
    <property type="entry name" value="ABC1_TM_dom"/>
</dbReference>
<dbReference type="CDD" id="cd18596">
    <property type="entry name" value="ABC_6TM_VMR1_D1_like"/>
    <property type="match status" value="1"/>
</dbReference>
<dbReference type="Proteomes" id="UP001218218">
    <property type="component" value="Unassembled WGS sequence"/>
</dbReference>
<evidence type="ECO:0000256" key="10">
    <source>
        <dbReference type="SAM" id="Phobius"/>
    </source>
</evidence>
<evidence type="ECO:0000256" key="8">
    <source>
        <dbReference type="ARBA" id="ARBA00023136"/>
    </source>
</evidence>